<feature type="non-terminal residue" evidence="1">
    <location>
        <position position="83"/>
    </location>
</feature>
<accession>A0A8S3FRH4</accession>
<dbReference type="AlphaFoldDB" id="A0A8S3FRH4"/>
<dbReference type="Proteomes" id="UP000681967">
    <property type="component" value="Unassembled WGS sequence"/>
</dbReference>
<gene>
    <name evidence="1" type="ORF">BYL167_LOCUS68982</name>
</gene>
<proteinExistence type="predicted"/>
<reference evidence="1" key="1">
    <citation type="submission" date="2021-02" db="EMBL/GenBank/DDBJ databases">
        <authorList>
            <person name="Nowell W R."/>
        </authorList>
    </citation>
    <scope>NUCLEOTIDE SEQUENCE</scope>
</reference>
<organism evidence="1 2">
    <name type="scientific">Rotaria magnacalcarata</name>
    <dbReference type="NCBI Taxonomy" id="392030"/>
    <lineage>
        <taxon>Eukaryota</taxon>
        <taxon>Metazoa</taxon>
        <taxon>Spiralia</taxon>
        <taxon>Gnathifera</taxon>
        <taxon>Rotifera</taxon>
        <taxon>Eurotatoria</taxon>
        <taxon>Bdelloidea</taxon>
        <taxon>Philodinida</taxon>
        <taxon>Philodinidae</taxon>
        <taxon>Rotaria</taxon>
    </lineage>
</organism>
<evidence type="ECO:0000313" key="1">
    <source>
        <dbReference type="EMBL" id="CAF5133901.1"/>
    </source>
</evidence>
<name>A0A8S3FRH4_9BILA</name>
<evidence type="ECO:0000313" key="2">
    <source>
        <dbReference type="Proteomes" id="UP000681967"/>
    </source>
</evidence>
<sequence>HVRTLPRLVKAPFKYANYAYKYLNFAKSLTNKPIKQAVITASALSMVYSPHLLNTGSIENYSYEEFLQDLTNECEKDIRLCLG</sequence>
<feature type="non-terminal residue" evidence="1">
    <location>
        <position position="1"/>
    </location>
</feature>
<protein>
    <submittedName>
        <fullName evidence="1">Uncharacterized protein</fullName>
    </submittedName>
</protein>
<comment type="caution">
    <text evidence="1">The sequence shown here is derived from an EMBL/GenBank/DDBJ whole genome shotgun (WGS) entry which is preliminary data.</text>
</comment>
<dbReference type="EMBL" id="CAJOBH010249151">
    <property type="protein sequence ID" value="CAF5133901.1"/>
    <property type="molecule type" value="Genomic_DNA"/>
</dbReference>